<dbReference type="EMBL" id="ACFC01000001">
    <property type="protein sequence ID" value="EEE09586.1"/>
    <property type="molecule type" value="Genomic_DNA"/>
</dbReference>
<reference evidence="1 2" key="1">
    <citation type="journal article" date="2012" name="J. Bacteriol.">
        <title>Draft Genome Sequence Determination for Cystic Fibrosis and Chronic Granulomatous Disease Burkholderia multivorans Isolates.</title>
        <authorList>
            <person name="Varga J.J."/>
            <person name="Losada L."/>
            <person name="Zelazny A.M."/>
            <person name="Brinkac L."/>
            <person name="Harkins D."/>
            <person name="Radune D."/>
            <person name="Hostetler J."/>
            <person name="Sampaio E.P."/>
            <person name="Ronning C.M."/>
            <person name="Nierman W.C."/>
            <person name="Greenberg D.E."/>
            <person name="Holland S.M."/>
            <person name="Goldberg J.B."/>
        </authorList>
    </citation>
    <scope>NUCLEOTIDE SEQUENCE [LARGE SCALE GENOMIC DNA]</scope>
    <source>
        <strain evidence="1 2">CGD2</strain>
    </source>
</reference>
<dbReference type="AlphaFoldDB" id="B9BIQ3"/>
<accession>B9BIQ3</accession>
<organism evidence="1 2">
    <name type="scientific">Burkholderia multivorans CGD2</name>
    <dbReference type="NCBI Taxonomy" id="513052"/>
    <lineage>
        <taxon>Bacteria</taxon>
        <taxon>Pseudomonadati</taxon>
        <taxon>Pseudomonadota</taxon>
        <taxon>Betaproteobacteria</taxon>
        <taxon>Burkholderiales</taxon>
        <taxon>Burkholderiaceae</taxon>
        <taxon>Burkholderia</taxon>
        <taxon>Burkholderia cepacia complex</taxon>
    </lineage>
</organism>
<sequence length="44" mass="4664">MACRGHASICFASAVSYVTRRRSAALHATAQPGFVRGVGAERIM</sequence>
<name>B9BIQ3_9BURK</name>
<protein>
    <submittedName>
        <fullName evidence="1">Uncharacterized protein</fullName>
    </submittedName>
</protein>
<comment type="caution">
    <text evidence="1">The sequence shown here is derived from an EMBL/GenBank/DDBJ whole genome shotgun (WGS) entry which is preliminary data.</text>
</comment>
<dbReference type="Proteomes" id="UP000004535">
    <property type="component" value="Unassembled WGS sequence"/>
</dbReference>
<evidence type="ECO:0000313" key="2">
    <source>
        <dbReference type="Proteomes" id="UP000004535"/>
    </source>
</evidence>
<proteinExistence type="predicted"/>
<gene>
    <name evidence="1" type="ORF">BURMUCGD2_4959</name>
</gene>
<evidence type="ECO:0000313" key="1">
    <source>
        <dbReference type="EMBL" id="EEE09586.1"/>
    </source>
</evidence>